<dbReference type="GO" id="GO:0140662">
    <property type="term" value="F:ATP-dependent protein folding chaperone"/>
    <property type="evidence" value="ECO:0007669"/>
    <property type="project" value="InterPro"/>
</dbReference>
<dbReference type="AlphaFoldDB" id="A0A9K3GLF1"/>
<keyword evidence="2" id="KW-0067">ATP-binding</keyword>
<sequence length="241" mass="27313">MEAKEEVKEVVRTKMVKRTITKEKVREVSVLKRETMFEVKMDPTAVAEWAASEKKYMEHDAAMRALADGKNELETYTYEMRDNLEFKYKQTATPAEAEPLMAALMAEEDWCYSEEADDADLTTLMTRLATLQAMGNPIEARYKAHEAFPEAVKTTLRAIEQMREFAKSTDEKYDHITDKDRAKCNKAIDKLAEWLEATKAKNDVPANQDLPVAVEELAKHATQASGIVTNVMSKAKPPVSK</sequence>
<dbReference type="PANTHER" id="PTHR45639">
    <property type="entry name" value="HSC70CB, ISOFORM G-RELATED"/>
    <property type="match status" value="1"/>
</dbReference>
<dbReference type="Proteomes" id="UP000265618">
    <property type="component" value="Unassembled WGS sequence"/>
</dbReference>
<evidence type="ECO:0000313" key="4">
    <source>
        <dbReference type="Proteomes" id="UP000265618"/>
    </source>
</evidence>
<dbReference type="SUPFAM" id="SSF100934">
    <property type="entry name" value="Heat shock protein 70kD (HSP70), C-terminal subdomain"/>
    <property type="match status" value="2"/>
</dbReference>
<evidence type="ECO:0000313" key="3">
    <source>
        <dbReference type="EMBL" id="GIQ88064.1"/>
    </source>
</evidence>
<proteinExistence type="predicted"/>
<name>A0A9K3GLF1_9EUKA</name>
<keyword evidence="4" id="KW-1185">Reference proteome</keyword>
<evidence type="ECO:0000256" key="1">
    <source>
        <dbReference type="ARBA" id="ARBA00022741"/>
    </source>
</evidence>
<reference evidence="3 4" key="1">
    <citation type="journal article" date="2018" name="PLoS ONE">
        <title>The draft genome of Kipferlia bialata reveals reductive genome evolution in fornicate parasites.</title>
        <authorList>
            <person name="Tanifuji G."/>
            <person name="Takabayashi S."/>
            <person name="Kume K."/>
            <person name="Takagi M."/>
            <person name="Nakayama T."/>
            <person name="Kamikawa R."/>
            <person name="Inagaki Y."/>
            <person name="Hashimoto T."/>
        </authorList>
    </citation>
    <scope>NUCLEOTIDE SEQUENCE [LARGE SCALE GENOMIC DNA]</scope>
    <source>
        <strain evidence="3">NY0173</strain>
    </source>
</reference>
<evidence type="ECO:0008006" key="5">
    <source>
        <dbReference type="Google" id="ProtNLM"/>
    </source>
</evidence>
<dbReference type="EMBL" id="BDIP01003738">
    <property type="protein sequence ID" value="GIQ88064.1"/>
    <property type="molecule type" value="Genomic_DNA"/>
</dbReference>
<comment type="caution">
    <text evidence="3">The sequence shown here is derived from an EMBL/GenBank/DDBJ whole genome shotgun (WGS) entry which is preliminary data.</text>
</comment>
<dbReference type="InterPro" id="IPR029048">
    <property type="entry name" value="HSP70_C_sf"/>
</dbReference>
<protein>
    <recommendedName>
        <fullName evidence="5">Heat shock protein 70 family</fullName>
    </recommendedName>
</protein>
<accession>A0A9K3GLF1</accession>
<dbReference type="GO" id="GO:0005524">
    <property type="term" value="F:ATP binding"/>
    <property type="evidence" value="ECO:0007669"/>
    <property type="project" value="UniProtKB-KW"/>
</dbReference>
<dbReference type="Gene3D" id="1.20.1270.10">
    <property type="match status" value="1"/>
</dbReference>
<gene>
    <name evidence="3" type="ORF">KIPB_010232</name>
</gene>
<dbReference type="OrthoDB" id="434160at2759"/>
<dbReference type="InterPro" id="IPR013126">
    <property type="entry name" value="Hsp_70_fam"/>
</dbReference>
<organism evidence="3 4">
    <name type="scientific">Kipferlia bialata</name>
    <dbReference type="NCBI Taxonomy" id="797122"/>
    <lineage>
        <taxon>Eukaryota</taxon>
        <taxon>Metamonada</taxon>
        <taxon>Carpediemonas-like organisms</taxon>
        <taxon>Kipferlia</taxon>
    </lineage>
</organism>
<feature type="non-terminal residue" evidence="3">
    <location>
        <position position="241"/>
    </location>
</feature>
<keyword evidence="1" id="KW-0547">Nucleotide-binding</keyword>
<evidence type="ECO:0000256" key="2">
    <source>
        <dbReference type="ARBA" id="ARBA00022840"/>
    </source>
</evidence>